<dbReference type="CDD" id="cd09657">
    <property type="entry name" value="Cmr1_III-B"/>
    <property type="match status" value="1"/>
</dbReference>
<reference evidence="3" key="1">
    <citation type="journal article" date="2021" name="Environ. Microbiol.">
        <title>New insights into the diversity and evolution of the archaeal mobilome from three complete genomes of Saccharolobus shibatae.</title>
        <authorList>
            <person name="Medvedeva S."/>
            <person name="Brandt D."/>
            <person name="Cvirkaite-Krupovic V."/>
            <person name="Liu Y."/>
            <person name="Severinov K."/>
            <person name="Ishino S."/>
            <person name="Ishino Y."/>
            <person name="Prangishvili D."/>
            <person name="Kalinowski J."/>
            <person name="Krupovic M."/>
        </authorList>
    </citation>
    <scope>NUCLEOTIDE SEQUENCE</scope>
    <source>
        <strain evidence="3">BEU9</strain>
    </source>
</reference>
<dbReference type="EMBL" id="CP077715">
    <property type="protein sequence ID" value="QXJ31941.1"/>
    <property type="molecule type" value="Genomic_DNA"/>
</dbReference>
<proteinExistence type="predicted"/>
<dbReference type="InterPro" id="IPR005537">
    <property type="entry name" value="RAMP_III_fam"/>
</dbReference>
<dbReference type="GO" id="GO:0051607">
    <property type="term" value="P:defense response to virus"/>
    <property type="evidence" value="ECO:0007669"/>
    <property type="project" value="UniProtKB-KW"/>
</dbReference>
<sequence>MVNLDELKQEVEELIRSKRVARINFVGVTPWWGRDHRGYTSDHVDEDGIVGKLRWFLRTVYNRFCVKNLNSYDEADSYVFEYLGSGNRKSLYIFKVTDSRSRPNKKYEELNRVNVTIRGKEQENLIPRDMNFTLEILRSNDDPKYDEIVVGGVLITIAFLGIGFSPNRGFGRFIPAECNDTVAKDICSSVIEGKIIDAFNKFYEKFREIEKGCNRINSWEESHVPLAPLTESNGQDRIQIIEACNKNDIIDVLNVIHKSLLKSSFKSNIRDPAPHIHTWIYGLPRNASITVPTTLIDIRDVEIKEKVGENNVRKEIEDLFENLKKSGNIKIIERYDKRANKQVHYLRSPSGYYKLEGSKLTDVKRESMFIISPIRTSNNSYTISILPFLSLKDNEEVLDNLVHIGIHDGKTIHIVPLKEIISMNKADSYLFDKEKELAINNKDLSFPDNVSKLIQVYTTALKDNIMKECR</sequence>
<dbReference type="AlphaFoldDB" id="A0A8F5BUZ7"/>
<dbReference type="NCBIfam" id="TIGR01894">
    <property type="entry name" value="cas_TM1795_cmr1"/>
    <property type="match status" value="1"/>
</dbReference>
<dbReference type="RefSeq" id="WP_218260397.1">
    <property type="nucleotide sequence ID" value="NZ_CP077715.1"/>
</dbReference>
<dbReference type="Pfam" id="PF03787">
    <property type="entry name" value="RAMPs"/>
    <property type="match status" value="1"/>
</dbReference>
<evidence type="ECO:0000256" key="1">
    <source>
        <dbReference type="ARBA" id="ARBA00023118"/>
    </source>
</evidence>
<feature type="domain" description="CRISPR type III-associated protein" evidence="2">
    <location>
        <begin position="27"/>
        <end position="173"/>
    </location>
</feature>
<gene>
    <name evidence="3" type="ORF">J5U21_01592</name>
</gene>
<dbReference type="Proteomes" id="UP000693941">
    <property type="component" value="Chromosome"/>
</dbReference>
<protein>
    <submittedName>
        <fullName evidence="3">CRISPR-associated RAMP Cmr1</fullName>
    </submittedName>
</protein>
<organism evidence="3 4">
    <name type="scientific">Saccharolobus shibatae</name>
    <dbReference type="NCBI Taxonomy" id="2286"/>
    <lineage>
        <taxon>Archaea</taxon>
        <taxon>Thermoproteota</taxon>
        <taxon>Thermoprotei</taxon>
        <taxon>Sulfolobales</taxon>
        <taxon>Sulfolobaceae</taxon>
        <taxon>Saccharolobus</taxon>
    </lineage>
</organism>
<dbReference type="InterPro" id="IPR007522">
    <property type="entry name" value="CRISPR-assoc_prot_TM1795"/>
</dbReference>
<name>A0A8F5BUZ7_9CREN</name>
<dbReference type="GeneID" id="65560090"/>
<evidence type="ECO:0000259" key="2">
    <source>
        <dbReference type="Pfam" id="PF03787"/>
    </source>
</evidence>
<keyword evidence="1" id="KW-0051">Antiviral defense</keyword>
<evidence type="ECO:0000313" key="4">
    <source>
        <dbReference type="Proteomes" id="UP000693941"/>
    </source>
</evidence>
<evidence type="ECO:0000313" key="3">
    <source>
        <dbReference type="EMBL" id="QXJ31941.1"/>
    </source>
</evidence>
<accession>A0A8F5BUZ7</accession>